<keyword evidence="2" id="KW-1185">Reference proteome</keyword>
<sequence length="236" mass="27238">MKPKLITPPLKKSCWQSYSPSKIQVIIDRKQVTLDNSTTVDDTLVAALHEYLATAEIPAEPSATPWYADYVNYIIKLYDDVFLKASNGRFWSNATHYPMEDTLEVTGQHQKCYNPDYIGHTSTEMPMHSTRSVIDAKELAACPKETRCLYKTYLKLNYSTLVYGKACHLPVEIEHKAYWVVKTINMDWEAAGQKRLLDLNALEKVRASAYDNAKIYKERTKRWHDRRILPSQYLPG</sequence>
<organism evidence="1 2">
    <name type="scientific">Hibiscus sabdariffa</name>
    <name type="common">roselle</name>
    <dbReference type="NCBI Taxonomy" id="183260"/>
    <lineage>
        <taxon>Eukaryota</taxon>
        <taxon>Viridiplantae</taxon>
        <taxon>Streptophyta</taxon>
        <taxon>Embryophyta</taxon>
        <taxon>Tracheophyta</taxon>
        <taxon>Spermatophyta</taxon>
        <taxon>Magnoliopsida</taxon>
        <taxon>eudicotyledons</taxon>
        <taxon>Gunneridae</taxon>
        <taxon>Pentapetalae</taxon>
        <taxon>rosids</taxon>
        <taxon>malvids</taxon>
        <taxon>Malvales</taxon>
        <taxon>Malvaceae</taxon>
        <taxon>Malvoideae</taxon>
        <taxon>Hibiscus</taxon>
    </lineage>
</organism>
<protein>
    <submittedName>
        <fullName evidence="1">Uncharacterized protein</fullName>
    </submittedName>
</protein>
<proteinExistence type="predicted"/>
<accession>A0ABR2F7J1</accession>
<reference evidence="1 2" key="1">
    <citation type="journal article" date="2024" name="G3 (Bethesda)">
        <title>Genome assembly of Hibiscus sabdariffa L. provides insights into metabolisms of medicinal natural products.</title>
        <authorList>
            <person name="Kim T."/>
        </authorList>
    </citation>
    <scope>NUCLEOTIDE SEQUENCE [LARGE SCALE GENOMIC DNA]</scope>
    <source>
        <strain evidence="1">TK-2024</strain>
        <tissue evidence="1">Old leaves</tissue>
    </source>
</reference>
<dbReference type="EMBL" id="JBBPBM010000008">
    <property type="protein sequence ID" value="KAK8572990.1"/>
    <property type="molecule type" value="Genomic_DNA"/>
</dbReference>
<dbReference type="Proteomes" id="UP001472677">
    <property type="component" value="Unassembled WGS sequence"/>
</dbReference>
<gene>
    <name evidence="1" type="ORF">V6N12_029030</name>
</gene>
<comment type="caution">
    <text evidence="1">The sequence shown here is derived from an EMBL/GenBank/DDBJ whole genome shotgun (WGS) entry which is preliminary data.</text>
</comment>
<evidence type="ECO:0000313" key="1">
    <source>
        <dbReference type="EMBL" id="KAK8572990.1"/>
    </source>
</evidence>
<evidence type="ECO:0000313" key="2">
    <source>
        <dbReference type="Proteomes" id="UP001472677"/>
    </source>
</evidence>
<name>A0ABR2F7J1_9ROSI</name>